<dbReference type="InterPro" id="IPR013984">
    <property type="entry name" value="Ald_Fedxn_OxRdtase_dom2"/>
</dbReference>
<evidence type="ECO:0000313" key="3">
    <source>
        <dbReference type="Proteomes" id="UP000269499"/>
    </source>
</evidence>
<dbReference type="GO" id="GO:0016625">
    <property type="term" value="F:oxidoreductase activity, acting on the aldehyde or oxo group of donors, iron-sulfur protein as acceptor"/>
    <property type="evidence" value="ECO:0007669"/>
    <property type="project" value="InterPro"/>
</dbReference>
<dbReference type="EMBL" id="QMRA01000137">
    <property type="protein sequence ID" value="RLE52021.1"/>
    <property type="molecule type" value="Genomic_DNA"/>
</dbReference>
<sequence>VMGSKKLKAIAVRGDLKVEVANNELLGELSRKALDRIKINPITGKVLPKLGTPFLTKIINDIGALPTKNFKEKSWIEENSYSGEAIARYIVQRTACPMCPIACKAQIEVNENKMHRPEYETLWALGVNCQVNEIEHVFTASKLCDELGLDTISTGSTIACLTELSQKGIIKDKLRWGDGKAIISLIEKTAQRKDLGELIALGAERLAEKFGAKEAAMTVKKLELPAYDPRELYGMALAYATSNRGGCHLRSYMVAMEVLGVPILIDRKTPVGKAELVAVNQNFLAAVDSLIMCKFATLELDDEIISHILTAVVGKTFDRGKLLTIGERIWNLEHLFNLKAGLKSTDDTLPARLLEGSEVPLSEMLEHYYEIRGWDKIGFIRERKLRELDLLDVVGHETSR</sequence>
<comment type="caution">
    <text evidence="2">The sequence shown here is derived from an EMBL/GenBank/DDBJ whole genome shotgun (WGS) entry which is preliminary data.</text>
</comment>
<organism evidence="2 3">
    <name type="scientific">Thermoproteota archaeon</name>
    <dbReference type="NCBI Taxonomy" id="2056631"/>
    <lineage>
        <taxon>Archaea</taxon>
        <taxon>Thermoproteota</taxon>
    </lineage>
</organism>
<dbReference type="GO" id="GO:0051536">
    <property type="term" value="F:iron-sulfur cluster binding"/>
    <property type="evidence" value="ECO:0007669"/>
    <property type="project" value="InterPro"/>
</dbReference>
<protein>
    <submittedName>
        <fullName evidence="2">Aldehyde ferredoxin oxidoreductase</fullName>
    </submittedName>
</protein>
<evidence type="ECO:0000313" key="2">
    <source>
        <dbReference type="EMBL" id="RLE52021.1"/>
    </source>
</evidence>
<dbReference type="Gene3D" id="1.10.599.10">
    <property type="entry name" value="Aldehyde Ferredoxin Oxidoreductase Protein, subunit A, domain 3"/>
    <property type="match status" value="1"/>
</dbReference>
<proteinExistence type="predicted"/>
<feature type="non-terminal residue" evidence="2">
    <location>
        <position position="1"/>
    </location>
</feature>
<dbReference type="AlphaFoldDB" id="A0A497EYC3"/>
<dbReference type="Pfam" id="PF01314">
    <property type="entry name" value="AFOR_C"/>
    <property type="match status" value="1"/>
</dbReference>
<dbReference type="Proteomes" id="UP000269499">
    <property type="component" value="Unassembled WGS sequence"/>
</dbReference>
<reference evidence="2 3" key="1">
    <citation type="submission" date="2018-06" db="EMBL/GenBank/DDBJ databases">
        <title>Extensive metabolic versatility and redundancy in microbially diverse, dynamic hydrothermal sediments.</title>
        <authorList>
            <person name="Dombrowski N."/>
            <person name="Teske A."/>
            <person name="Baker B.J."/>
        </authorList>
    </citation>
    <scope>NUCLEOTIDE SEQUENCE [LARGE SCALE GENOMIC DNA]</scope>
    <source>
        <strain evidence="2">B20_G2</strain>
    </source>
</reference>
<dbReference type="GO" id="GO:0009055">
    <property type="term" value="F:electron transfer activity"/>
    <property type="evidence" value="ECO:0007669"/>
    <property type="project" value="InterPro"/>
</dbReference>
<dbReference type="SUPFAM" id="SSF48310">
    <property type="entry name" value="Aldehyde ferredoxin oxidoreductase, C-terminal domains"/>
    <property type="match status" value="1"/>
</dbReference>
<dbReference type="PANTHER" id="PTHR30038">
    <property type="entry name" value="ALDEHYDE FERREDOXIN OXIDOREDUCTASE"/>
    <property type="match status" value="1"/>
</dbReference>
<evidence type="ECO:0000259" key="1">
    <source>
        <dbReference type="Pfam" id="PF01314"/>
    </source>
</evidence>
<dbReference type="InterPro" id="IPR036021">
    <property type="entry name" value="Tungsten_al_ferr_oxy-like_C"/>
</dbReference>
<feature type="domain" description="Aldehyde ferredoxin oxidoreductase C-terminal" evidence="1">
    <location>
        <begin position="28"/>
        <end position="390"/>
    </location>
</feature>
<dbReference type="InterPro" id="IPR013985">
    <property type="entry name" value="Ald_Fedxn_OxRdtase_dom3"/>
</dbReference>
<accession>A0A497EYC3</accession>
<dbReference type="InterPro" id="IPR001203">
    <property type="entry name" value="OxRdtase_Ald_Fedxn_C"/>
</dbReference>
<dbReference type="Gene3D" id="1.10.569.10">
    <property type="entry name" value="Aldehyde Ferredoxin Oxidoreductase Protein, subunit A, domain 2"/>
    <property type="match status" value="1"/>
</dbReference>
<name>A0A497EYC3_9CREN</name>
<dbReference type="PANTHER" id="PTHR30038:SF0">
    <property type="entry name" value="TUNGSTEN-CONTAINING ALDEHYDE FERREDOXIN OXIDOREDUCTASE"/>
    <property type="match status" value="1"/>
</dbReference>
<dbReference type="InterPro" id="IPR051919">
    <property type="entry name" value="W-dependent_AOR"/>
</dbReference>
<gene>
    <name evidence="2" type="ORF">DRJ26_05155</name>
</gene>